<evidence type="ECO:0000313" key="1">
    <source>
        <dbReference type="EMBL" id="JAH02931.1"/>
    </source>
</evidence>
<proteinExistence type="predicted"/>
<dbReference type="AlphaFoldDB" id="A0A0E9PE86"/>
<protein>
    <submittedName>
        <fullName evidence="1">Uncharacterized protein</fullName>
    </submittedName>
</protein>
<sequence length="36" mass="4257">MFHIHPEINGYFSKTNFREVEKKPLQMDFQSLCAGI</sequence>
<accession>A0A0E9PE86</accession>
<reference evidence="1" key="1">
    <citation type="submission" date="2014-11" db="EMBL/GenBank/DDBJ databases">
        <authorList>
            <person name="Amaro Gonzalez C."/>
        </authorList>
    </citation>
    <scope>NUCLEOTIDE SEQUENCE</scope>
</reference>
<reference evidence="1" key="2">
    <citation type="journal article" date="2015" name="Fish Shellfish Immunol.">
        <title>Early steps in the European eel (Anguilla anguilla)-Vibrio vulnificus interaction in the gills: Role of the RtxA13 toxin.</title>
        <authorList>
            <person name="Callol A."/>
            <person name="Pajuelo D."/>
            <person name="Ebbesson L."/>
            <person name="Teles M."/>
            <person name="MacKenzie S."/>
            <person name="Amaro C."/>
        </authorList>
    </citation>
    <scope>NUCLEOTIDE SEQUENCE</scope>
</reference>
<name>A0A0E9PE86_ANGAN</name>
<dbReference type="EMBL" id="GBXM01105646">
    <property type="protein sequence ID" value="JAH02931.1"/>
    <property type="molecule type" value="Transcribed_RNA"/>
</dbReference>
<organism evidence="1">
    <name type="scientific">Anguilla anguilla</name>
    <name type="common">European freshwater eel</name>
    <name type="synonym">Muraena anguilla</name>
    <dbReference type="NCBI Taxonomy" id="7936"/>
    <lineage>
        <taxon>Eukaryota</taxon>
        <taxon>Metazoa</taxon>
        <taxon>Chordata</taxon>
        <taxon>Craniata</taxon>
        <taxon>Vertebrata</taxon>
        <taxon>Euteleostomi</taxon>
        <taxon>Actinopterygii</taxon>
        <taxon>Neopterygii</taxon>
        <taxon>Teleostei</taxon>
        <taxon>Anguilliformes</taxon>
        <taxon>Anguillidae</taxon>
        <taxon>Anguilla</taxon>
    </lineage>
</organism>